<gene>
    <name evidence="6" type="ORF">CEY11_23645</name>
</gene>
<dbReference type="GO" id="GO:0055052">
    <property type="term" value="C:ATP-binding cassette (ABC) transporter complex, substrate-binding subunit-containing"/>
    <property type="evidence" value="ECO:0007669"/>
    <property type="project" value="TreeGrafter"/>
</dbReference>
<dbReference type="PANTHER" id="PTHR43875:SF14">
    <property type="entry name" value="ABC TRANSPORTER ATP-BINDING PROTEIN"/>
    <property type="match status" value="1"/>
</dbReference>
<dbReference type="RefSeq" id="WP_088605892.1">
    <property type="nucleotide sequence ID" value="NZ_NJIH01000018.1"/>
</dbReference>
<evidence type="ECO:0000256" key="4">
    <source>
        <dbReference type="ARBA" id="ARBA00022840"/>
    </source>
</evidence>
<dbReference type="FunFam" id="3.40.50.300:FF:000042">
    <property type="entry name" value="Maltose/maltodextrin ABC transporter, ATP-binding protein"/>
    <property type="match status" value="1"/>
</dbReference>
<protein>
    <submittedName>
        <fullName evidence="6">Sugar ABC transporter</fullName>
    </submittedName>
</protein>
<dbReference type="Proteomes" id="UP000214603">
    <property type="component" value="Unassembled WGS sequence"/>
</dbReference>
<keyword evidence="3" id="KW-0547">Nucleotide-binding</keyword>
<keyword evidence="4" id="KW-0067">ATP-binding</keyword>
<keyword evidence="2" id="KW-1003">Cell membrane</keyword>
<dbReference type="InterPro" id="IPR003593">
    <property type="entry name" value="AAA+_ATPase"/>
</dbReference>
<keyword evidence="7" id="KW-1185">Reference proteome</keyword>
<dbReference type="PANTHER" id="PTHR43875">
    <property type="entry name" value="MALTODEXTRIN IMPORT ATP-BINDING PROTEIN MSMX"/>
    <property type="match status" value="1"/>
</dbReference>
<dbReference type="SUPFAM" id="SSF52540">
    <property type="entry name" value="P-loop containing nucleoside triphosphate hydrolases"/>
    <property type="match status" value="1"/>
</dbReference>
<evidence type="ECO:0000256" key="3">
    <source>
        <dbReference type="ARBA" id="ARBA00022741"/>
    </source>
</evidence>
<accession>A0A225LXP4</accession>
<dbReference type="PROSITE" id="PS50893">
    <property type="entry name" value="ABC_TRANSPORTER_2"/>
    <property type="match status" value="1"/>
</dbReference>
<dbReference type="InterPro" id="IPR017871">
    <property type="entry name" value="ABC_transporter-like_CS"/>
</dbReference>
<sequence length="364" mass="38803">MKSTQEEQDAIRICKLGKSFGDYDAIKDVNISVPKGAFLVLVGPSGCGKSTLLRLLAGLESPTEGEIALDGRVVSSGASGIAVEPGARKAGLVFQSYALWPHMTVAGNISWPLKVAKWPKQVRDSRVDEVLSLLGIGNLADRFPAEISGGQQQRVAIARTIAPKPSILLFDEPLSNLDAKLRVEMRSELMRIHRATGATSVYVTHDQVEAMTMASHVIVLNNGKVEQSASPYELLENPRTTFVASFIGTPPANILPADRIGDSLVFDDTPLAPASFARGRDKVQLLYRAQDVAIGAVEGRPQLAGTFMEAAPIDASSMVSVLVGNIRVTAMSQGYFKAVPGDVLTLSLASRPGGVFSAHGERID</sequence>
<dbReference type="PROSITE" id="PS00211">
    <property type="entry name" value="ABC_TRANSPORTER_1"/>
    <property type="match status" value="1"/>
</dbReference>
<dbReference type="SMART" id="SM00382">
    <property type="entry name" value="AAA"/>
    <property type="match status" value="1"/>
</dbReference>
<dbReference type="InterPro" id="IPR047641">
    <property type="entry name" value="ABC_transpr_MalK/UgpC-like"/>
</dbReference>
<dbReference type="GO" id="GO:0016887">
    <property type="term" value="F:ATP hydrolysis activity"/>
    <property type="evidence" value="ECO:0007669"/>
    <property type="project" value="InterPro"/>
</dbReference>
<evidence type="ECO:0000256" key="1">
    <source>
        <dbReference type="ARBA" id="ARBA00022448"/>
    </source>
</evidence>
<feature type="domain" description="ABC transporter" evidence="5">
    <location>
        <begin position="11"/>
        <end position="247"/>
    </location>
</feature>
<dbReference type="InterPro" id="IPR027417">
    <property type="entry name" value="P-loop_NTPase"/>
</dbReference>
<reference evidence="7" key="1">
    <citation type="submission" date="2017-06" db="EMBL/GenBank/DDBJ databases">
        <title>Herbaspirillum phytohormonus sp. nov., isolated from the root nodule of Robinia pseudoacacia in lead-zinc mine.</title>
        <authorList>
            <person name="Fan M."/>
            <person name="Lin Y."/>
        </authorList>
    </citation>
    <scope>NUCLEOTIDE SEQUENCE [LARGE SCALE GENOMIC DNA]</scope>
    <source>
        <strain evidence="7">SC-089</strain>
    </source>
</reference>
<proteinExistence type="predicted"/>
<organism evidence="6 7">
    <name type="scientific">Candidimonas nitroreducens</name>
    <dbReference type="NCBI Taxonomy" id="683354"/>
    <lineage>
        <taxon>Bacteria</taxon>
        <taxon>Pseudomonadati</taxon>
        <taxon>Pseudomonadota</taxon>
        <taxon>Betaproteobacteria</taxon>
        <taxon>Burkholderiales</taxon>
        <taxon>Alcaligenaceae</taxon>
        <taxon>Candidimonas</taxon>
    </lineage>
</organism>
<dbReference type="OrthoDB" id="5298774at2"/>
<dbReference type="Pfam" id="PF00005">
    <property type="entry name" value="ABC_tran"/>
    <property type="match status" value="1"/>
</dbReference>
<comment type="caution">
    <text evidence="6">The sequence shown here is derived from an EMBL/GenBank/DDBJ whole genome shotgun (WGS) entry which is preliminary data.</text>
</comment>
<dbReference type="AlphaFoldDB" id="A0A225LXP4"/>
<name>A0A225LXP4_9BURK</name>
<evidence type="ECO:0000259" key="5">
    <source>
        <dbReference type="PROSITE" id="PS50893"/>
    </source>
</evidence>
<keyword evidence="1" id="KW-0813">Transport</keyword>
<dbReference type="Gene3D" id="3.40.50.300">
    <property type="entry name" value="P-loop containing nucleotide triphosphate hydrolases"/>
    <property type="match status" value="1"/>
</dbReference>
<dbReference type="InterPro" id="IPR003439">
    <property type="entry name" value="ABC_transporter-like_ATP-bd"/>
</dbReference>
<evidence type="ECO:0000313" key="7">
    <source>
        <dbReference type="Proteomes" id="UP000214603"/>
    </source>
</evidence>
<dbReference type="EMBL" id="NJIH01000018">
    <property type="protein sequence ID" value="OWT53984.1"/>
    <property type="molecule type" value="Genomic_DNA"/>
</dbReference>
<dbReference type="GO" id="GO:0005524">
    <property type="term" value="F:ATP binding"/>
    <property type="evidence" value="ECO:0007669"/>
    <property type="project" value="UniProtKB-KW"/>
</dbReference>
<dbReference type="GO" id="GO:0140359">
    <property type="term" value="F:ABC-type transporter activity"/>
    <property type="evidence" value="ECO:0007669"/>
    <property type="project" value="UniProtKB-ARBA"/>
</dbReference>
<keyword evidence="2" id="KW-0472">Membrane</keyword>
<dbReference type="Gene3D" id="2.40.50.100">
    <property type="match status" value="1"/>
</dbReference>
<evidence type="ECO:0000256" key="2">
    <source>
        <dbReference type="ARBA" id="ARBA00022475"/>
    </source>
</evidence>
<evidence type="ECO:0000313" key="6">
    <source>
        <dbReference type="EMBL" id="OWT53984.1"/>
    </source>
</evidence>